<keyword evidence="1" id="KW-0805">Transcription regulation</keyword>
<dbReference type="Gene3D" id="1.10.10.10">
    <property type="entry name" value="Winged helix-like DNA-binding domain superfamily/Winged helix DNA-binding domain"/>
    <property type="match status" value="1"/>
</dbReference>
<comment type="caution">
    <text evidence="5">The sequence shown here is derived from an EMBL/GenBank/DDBJ whole genome shotgun (WGS) entry which is preliminary data.</text>
</comment>
<dbReference type="SMART" id="SM00347">
    <property type="entry name" value="HTH_MARR"/>
    <property type="match status" value="1"/>
</dbReference>
<dbReference type="RefSeq" id="WP_003859004.1">
    <property type="nucleotide sequence ID" value="NZ_JAAOYN010000001.1"/>
</dbReference>
<dbReference type="InterPro" id="IPR023187">
    <property type="entry name" value="Tscrpt_reg_MarR-type_CS"/>
</dbReference>
<dbReference type="InterPro" id="IPR036388">
    <property type="entry name" value="WH-like_DNA-bd_sf"/>
</dbReference>
<evidence type="ECO:0000256" key="1">
    <source>
        <dbReference type="ARBA" id="ARBA00023015"/>
    </source>
</evidence>
<accession>A0AB36ICJ0</accession>
<evidence type="ECO:0000313" key="6">
    <source>
        <dbReference type="Proteomes" id="UP000186091"/>
    </source>
</evidence>
<dbReference type="EMBL" id="LOQT01000025">
    <property type="protein sequence ID" value="OKX78799.1"/>
    <property type="molecule type" value="Genomic_DNA"/>
</dbReference>
<reference evidence="5 6" key="1">
    <citation type="submission" date="2015-12" db="EMBL/GenBank/DDBJ databases">
        <title>Genome sequence of Corynebacterium AS 1.542.</title>
        <authorList>
            <person name="Yang J."/>
            <person name="Yang S."/>
        </authorList>
    </citation>
    <scope>NUCLEOTIDE SEQUENCE [LARGE SCALE GENOMIC DNA]</scope>
    <source>
        <strain evidence="5 6">AS 1.542</strain>
    </source>
</reference>
<dbReference type="PROSITE" id="PS50995">
    <property type="entry name" value="HTH_MARR_2"/>
    <property type="match status" value="1"/>
</dbReference>
<dbReference type="GO" id="GO:0006950">
    <property type="term" value="P:response to stress"/>
    <property type="evidence" value="ECO:0007669"/>
    <property type="project" value="TreeGrafter"/>
</dbReference>
<keyword evidence="3" id="KW-0804">Transcription</keyword>
<name>A0AB36ICJ0_CORGT</name>
<gene>
    <name evidence="5" type="ORF">AUP69_11570</name>
</gene>
<dbReference type="GO" id="GO:0003700">
    <property type="term" value="F:DNA-binding transcription factor activity"/>
    <property type="evidence" value="ECO:0007669"/>
    <property type="project" value="InterPro"/>
</dbReference>
<organism evidence="5 6">
    <name type="scientific">Corynebacterium glutamicum</name>
    <name type="common">Brevibacterium saccharolyticum</name>
    <dbReference type="NCBI Taxonomy" id="1718"/>
    <lineage>
        <taxon>Bacteria</taxon>
        <taxon>Bacillati</taxon>
        <taxon>Actinomycetota</taxon>
        <taxon>Actinomycetes</taxon>
        <taxon>Mycobacteriales</taxon>
        <taxon>Corynebacteriaceae</taxon>
        <taxon>Corynebacterium</taxon>
    </lineage>
</organism>
<feature type="domain" description="HTH marR-type" evidence="4">
    <location>
        <begin position="21"/>
        <end position="155"/>
    </location>
</feature>
<dbReference type="PANTHER" id="PTHR33164">
    <property type="entry name" value="TRANSCRIPTIONAL REGULATOR, MARR FAMILY"/>
    <property type="match status" value="1"/>
</dbReference>
<dbReference type="InterPro" id="IPR036390">
    <property type="entry name" value="WH_DNA-bd_sf"/>
</dbReference>
<evidence type="ECO:0000256" key="3">
    <source>
        <dbReference type="ARBA" id="ARBA00023163"/>
    </source>
</evidence>
<proteinExistence type="predicted"/>
<dbReference type="SUPFAM" id="SSF46785">
    <property type="entry name" value="Winged helix' DNA-binding domain"/>
    <property type="match status" value="1"/>
</dbReference>
<dbReference type="InterPro" id="IPR000835">
    <property type="entry name" value="HTH_MarR-typ"/>
</dbReference>
<dbReference type="Proteomes" id="UP000186091">
    <property type="component" value="Unassembled WGS sequence"/>
</dbReference>
<evidence type="ECO:0000259" key="4">
    <source>
        <dbReference type="PROSITE" id="PS50995"/>
    </source>
</evidence>
<dbReference type="PANTHER" id="PTHR33164:SF43">
    <property type="entry name" value="HTH-TYPE TRANSCRIPTIONAL REPRESSOR YETL"/>
    <property type="match status" value="1"/>
</dbReference>
<evidence type="ECO:0000256" key="2">
    <source>
        <dbReference type="ARBA" id="ARBA00023125"/>
    </source>
</evidence>
<dbReference type="AlphaFoldDB" id="A0AB36ICJ0"/>
<protein>
    <submittedName>
        <fullName evidence="5">MarR family transcriptional regulator</fullName>
    </submittedName>
</protein>
<dbReference type="Pfam" id="PF12802">
    <property type="entry name" value="MarR_2"/>
    <property type="match status" value="1"/>
</dbReference>
<dbReference type="GO" id="GO:0003677">
    <property type="term" value="F:DNA binding"/>
    <property type="evidence" value="ECO:0007669"/>
    <property type="project" value="UniProtKB-KW"/>
</dbReference>
<evidence type="ECO:0000313" key="5">
    <source>
        <dbReference type="EMBL" id="OKX78799.1"/>
    </source>
</evidence>
<dbReference type="PROSITE" id="PS01117">
    <property type="entry name" value="HTH_MARR_1"/>
    <property type="match status" value="1"/>
</dbReference>
<keyword evidence="2" id="KW-0238">DNA-binding</keyword>
<dbReference type="InterPro" id="IPR039422">
    <property type="entry name" value="MarR/SlyA-like"/>
</dbReference>
<sequence length="158" mass="17554">MQETKISLEGAPAASNDASETPVILRSLLLSMKSCFDMVADTGESHEITPDEWLILDALRKHDGMTMSQLRQNTLSAGSSLTRAVDRMVSRSLVFREVGQADRRQVFVHISDLGRSYHDAMNGDLLILEQAIRDQFSNEDIAPHTFQALLEGISSLKH</sequence>